<keyword evidence="2" id="KW-1185">Reference proteome</keyword>
<reference evidence="1 2" key="1">
    <citation type="submission" date="2017-01" db="EMBL/GenBank/DDBJ databases">
        <authorList>
            <person name="Mah S.A."/>
            <person name="Swanson W.J."/>
            <person name="Moy G.W."/>
            <person name="Vacquier V.D."/>
        </authorList>
    </citation>
    <scope>NUCLEOTIDE SEQUENCE [LARGE SCALE GENOMIC DNA]</scope>
    <source>
        <strain evidence="1 2">DSM 7027</strain>
    </source>
</reference>
<dbReference type="Proteomes" id="UP000186895">
    <property type="component" value="Unassembled WGS sequence"/>
</dbReference>
<evidence type="ECO:0000313" key="2">
    <source>
        <dbReference type="Proteomes" id="UP000186895"/>
    </source>
</evidence>
<organism evidence="1 2">
    <name type="scientific">Marinobacterium stanieri</name>
    <dbReference type="NCBI Taxonomy" id="49186"/>
    <lineage>
        <taxon>Bacteria</taxon>
        <taxon>Pseudomonadati</taxon>
        <taxon>Pseudomonadota</taxon>
        <taxon>Gammaproteobacteria</taxon>
        <taxon>Oceanospirillales</taxon>
        <taxon>Oceanospirillaceae</taxon>
        <taxon>Marinobacterium</taxon>
    </lineage>
</organism>
<name>A0A1N6NUI7_9GAMM</name>
<dbReference type="EMBL" id="FTMN01000001">
    <property type="protein sequence ID" value="SIP95656.1"/>
    <property type="molecule type" value="Genomic_DNA"/>
</dbReference>
<sequence length="223" mass="24666">MQKTMQQCLAVLIIWMPSISNALGEELRQSLPLCGKGNWNEENVAERRHLTWEGYQLRLGRHVLQLIDKNNSVIDQTSVKQHDYGVAQSVYRSASDTLIVIGEQTSYEVTLRKTGEALHFGNAVAMPTLFRQPCTKIDQFFGACQNSSAVFSLSLGAAFIEGYDHWGSFHSYAFGLKPDAKIEFRSSRSYSFVTGLVDSIGGIFRIGMGATSASMVKILSAVT</sequence>
<protein>
    <submittedName>
        <fullName evidence="1">Uncharacterized protein</fullName>
    </submittedName>
</protein>
<accession>A0A1N6NUI7</accession>
<proteinExistence type="predicted"/>
<dbReference type="AlphaFoldDB" id="A0A1N6NUI7"/>
<gene>
    <name evidence="1" type="ORF">SAMN05421647_101567</name>
</gene>
<evidence type="ECO:0000313" key="1">
    <source>
        <dbReference type="EMBL" id="SIP95656.1"/>
    </source>
</evidence>